<sequence length="107" mass="11781">MSSPNHPSSDIEDDFSSNIPDYISASPDYFPAAIHSLGFPSHAHNAIIPTQVLIPPQIIVPPSPMLSLMFVPQDFFRPEEILPPKKRGRARSSTSTSALENKEEAVR</sequence>
<gene>
    <name evidence="2" type="ORF">Tco_0923870</name>
</gene>
<evidence type="ECO:0000313" key="3">
    <source>
        <dbReference type="Proteomes" id="UP001151760"/>
    </source>
</evidence>
<proteinExistence type="predicted"/>
<reference evidence="2" key="1">
    <citation type="journal article" date="2022" name="Int. J. Mol. Sci.">
        <title>Draft Genome of Tanacetum Coccineum: Genomic Comparison of Closely Related Tanacetum-Family Plants.</title>
        <authorList>
            <person name="Yamashiro T."/>
            <person name="Shiraishi A."/>
            <person name="Nakayama K."/>
            <person name="Satake H."/>
        </authorList>
    </citation>
    <scope>NUCLEOTIDE SEQUENCE</scope>
</reference>
<accession>A0ABQ5D5H4</accession>
<comment type="caution">
    <text evidence="2">The sequence shown here is derived from an EMBL/GenBank/DDBJ whole genome shotgun (WGS) entry which is preliminary data.</text>
</comment>
<keyword evidence="3" id="KW-1185">Reference proteome</keyword>
<organism evidence="2 3">
    <name type="scientific">Tanacetum coccineum</name>
    <dbReference type="NCBI Taxonomy" id="301880"/>
    <lineage>
        <taxon>Eukaryota</taxon>
        <taxon>Viridiplantae</taxon>
        <taxon>Streptophyta</taxon>
        <taxon>Embryophyta</taxon>
        <taxon>Tracheophyta</taxon>
        <taxon>Spermatophyta</taxon>
        <taxon>Magnoliopsida</taxon>
        <taxon>eudicotyledons</taxon>
        <taxon>Gunneridae</taxon>
        <taxon>Pentapetalae</taxon>
        <taxon>asterids</taxon>
        <taxon>campanulids</taxon>
        <taxon>Asterales</taxon>
        <taxon>Asteraceae</taxon>
        <taxon>Asteroideae</taxon>
        <taxon>Anthemideae</taxon>
        <taxon>Anthemidinae</taxon>
        <taxon>Tanacetum</taxon>
    </lineage>
</organism>
<evidence type="ECO:0000256" key="1">
    <source>
        <dbReference type="SAM" id="MobiDB-lite"/>
    </source>
</evidence>
<dbReference type="Proteomes" id="UP001151760">
    <property type="component" value="Unassembled WGS sequence"/>
</dbReference>
<dbReference type="EMBL" id="BQNB010014878">
    <property type="protein sequence ID" value="GJT33451.1"/>
    <property type="molecule type" value="Genomic_DNA"/>
</dbReference>
<reference evidence="2" key="2">
    <citation type="submission" date="2022-01" db="EMBL/GenBank/DDBJ databases">
        <authorList>
            <person name="Yamashiro T."/>
            <person name="Shiraishi A."/>
            <person name="Satake H."/>
            <person name="Nakayama K."/>
        </authorList>
    </citation>
    <scope>NUCLEOTIDE SEQUENCE</scope>
</reference>
<protein>
    <submittedName>
        <fullName evidence="2">Uncharacterized protein</fullName>
    </submittedName>
</protein>
<feature type="region of interest" description="Disordered" evidence="1">
    <location>
        <begin position="81"/>
        <end position="107"/>
    </location>
</feature>
<evidence type="ECO:0000313" key="2">
    <source>
        <dbReference type="EMBL" id="GJT33451.1"/>
    </source>
</evidence>
<name>A0ABQ5D5H4_9ASTR</name>